<sequence length="100" mass="10963">MLFAFYLIDRPAAADLRKEVRPRHVAYLAAVADSIAFAGPLLSDDLQSSLGSLLVVDFPDREAAERWVAGEPFTAAGIYANCTVHPFNNLWPQKVGFPES</sequence>
<accession>A0A5C6U816</accession>
<name>A0A5C6U816_9SPHN</name>
<keyword evidence="4" id="KW-1185">Reference proteome</keyword>
<comment type="caution">
    <text evidence="3">The sequence shown here is derived from an EMBL/GenBank/DDBJ whole genome shotgun (WGS) entry which is preliminary data.</text>
</comment>
<feature type="domain" description="YCII-related" evidence="2">
    <location>
        <begin position="1"/>
        <end position="88"/>
    </location>
</feature>
<dbReference type="PANTHER" id="PTHR33606:SF3">
    <property type="entry name" value="PROTEIN YCII"/>
    <property type="match status" value="1"/>
</dbReference>
<dbReference type="OrthoDB" id="2293521at2"/>
<dbReference type="Proteomes" id="UP000321250">
    <property type="component" value="Unassembled WGS sequence"/>
</dbReference>
<dbReference type="SUPFAM" id="SSF54909">
    <property type="entry name" value="Dimeric alpha+beta barrel"/>
    <property type="match status" value="1"/>
</dbReference>
<comment type="similarity">
    <text evidence="1">Belongs to the YciI family.</text>
</comment>
<evidence type="ECO:0000313" key="4">
    <source>
        <dbReference type="Proteomes" id="UP000321250"/>
    </source>
</evidence>
<dbReference type="AlphaFoldDB" id="A0A5C6U816"/>
<gene>
    <name evidence="3" type="ORF">FSB78_18495</name>
</gene>
<dbReference type="InterPro" id="IPR005545">
    <property type="entry name" value="YCII"/>
</dbReference>
<dbReference type="RefSeq" id="WP_147084367.1">
    <property type="nucleotide sequence ID" value="NZ_VOQR01000002.1"/>
</dbReference>
<evidence type="ECO:0000259" key="2">
    <source>
        <dbReference type="Pfam" id="PF03795"/>
    </source>
</evidence>
<dbReference type="EMBL" id="VOQR01000002">
    <property type="protein sequence ID" value="TXC67976.1"/>
    <property type="molecule type" value="Genomic_DNA"/>
</dbReference>
<dbReference type="Pfam" id="PF03795">
    <property type="entry name" value="YCII"/>
    <property type="match status" value="1"/>
</dbReference>
<dbReference type="Gene3D" id="3.30.70.1060">
    <property type="entry name" value="Dimeric alpha+beta barrel"/>
    <property type="match status" value="1"/>
</dbReference>
<organism evidence="3 4">
    <name type="scientific">Sphingomonas ginsenosidivorax</name>
    <dbReference type="NCBI Taxonomy" id="862135"/>
    <lineage>
        <taxon>Bacteria</taxon>
        <taxon>Pseudomonadati</taxon>
        <taxon>Pseudomonadota</taxon>
        <taxon>Alphaproteobacteria</taxon>
        <taxon>Sphingomonadales</taxon>
        <taxon>Sphingomonadaceae</taxon>
        <taxon>Sphingomonas</taxon>
    </lineage>
</organism>
<dbReference type="InterPro" id="IPR051807">
    <property type="entry name" value="Sec-metab_biosynth-assoc"/>
</dbReference>
<dbReference type="InterPro" id="IPR011008">
    <property type="entry name" value="Dimeric_a/b-barrel"/>
</dbReference>
<protein>
    <submittedName>
        <fullName evidence="3">YciI family protein</fullName>
    </submittedName>
</protein>
<evidence type="ECO:0000256" key="1">
    <source>
        <dbReference type="ARBA" id="ARBA00007689"/>
    </source>
</evidence>
<proteinExistence type="inferred from homology"/>
<evidence type="ECO:0000313" key="3">
    <source>
        <dbReference type="EMBL" id="TXC67976.1"/>
    </source>
</evidence>
<reference evidence="3 4" key="1">
    <citation type="journal article" date="2013" name="Antonie Van Leeuwenhoek">
        <title>Sphingomonas ginsenosidivorax sp. nov., with the ability to transform ginsenosides.</title>
        <authorList>
            <person name="Jin X.F."/>
            <person name="Kim J.K."/>
            <person name="Liu Q.M."/>
            <person name="Kang M.S."/>
            <person name="He D."/>
            <person name="Jin F.X."/>
            <person name="Kim S.C."/>
            <person name="Im W.T."/>
        </authorList>
    </citation>
    <scope>NUCLEOTIDE SEQUENCE [LARGE SCALE GENOMIC DNA]</scope>
    <source>
        <strain evidence="3 4">KHI67</strain>
    </source>
</reference>
<dbReference type="PANTHER" id="PTHR33606">
    <property type="entry name" value="PROTEIN YCII"/>
    <property type="match status" value="1"/>
</dbReference>